<evidence type="ECO:0000313" key="2">
    <source>
        <dbReference type="Proteomes" id="UP000053599"/>
    </source>
</evidence>
<reference evidence="1 2" key="1">
    <citation type="submission" date="2015-01" db="EMBL/GenBank/DDBJ databases">
        <title>The Genome Sequence of Exophiala sideris CBS121828.</title>
        <authorList>
            <consortium name="The Broad Institute Genomics Platform"/>
            <person name="Cuomo C."/>
            <person name="de Hoog S."/>
            <person name="Gorbushina A."/>
            <person name="Stielow B."/>
            <person name="Teixiera M."/>
            <person name="Abouelleil A."/>
            <person name="Chapman S.B."/>
            <person name="Priest M."/>
            <person name="Young S.K."/>
            <person name="Wortman J."/>
            <person name="Nusbaum C."/>
            <person name="Birren B."/>
        </authorList>
    </citation>
    <scope>NUCLEOTIDE SEQUENCE [LARGE SCALE GENOMIC DNA]</scope>
    <source>
        <strain evidence="1 2">CBS 121828</strain>
    </source>
</reference>
<dbReference type="OrthoDB" id="9970537at2759"/>
<gene>
    <name evidence="1" type="ORF">PV11_03903</name>
</gene>
<organism evidence="1 2">
    <name type="scientific">Exophiala sideris</name>
    <dbReference type="NCBI Taxonomy" id="1016849"/>
    <lineage>
        <taxon>Eukaryota</taxon>
        <taxon>Fungi</taxon>
        <taxon>Dikarya</taxon>
        <taxon>Ascomycota</taxon>
        <taxon>Pezizomycotina</taxon>
        <taxon>Eurotiomycetes</taxon>
        <taxon>Chaetothyriomycetidae</taxon>
        <taxon>Chaetothyriales</taxon>
        <taxon>Herpotrichiellaceae</taxon>
        <taxon>Exophiala</taxon>
    </lineage>
</organism>
<name>A0A0D1X2E6_9EURO</name>
<dbReference type="InterPro" id="IPR011051">
    <property type="entry name" value="RmlC_Cupin_sf"/>
</dbReference>
<evidence type="ECO:0000313" key="1">
    <source>
        <dbReference type="EMBL" id="KIV81741.1"/>
    </source>
</evidence>
<dbReference type="InterPro" id="IPR014710">
    <property type="entry name" value="RmlC-like_jellyroll"/>
</dbReference>
<proteinExistence type="predicted"/>
<dbReference type="SUPFAM" id="SSF51182">
    <property type="entry name" value="RmlC-like cupins"/>
    <property type="match status" value="1"/>
</dbReference>
<dbReference type="HOGENOM" id="CLU_1855014_0_0_1"/>
<sequence length="142" mass="15820">MPALSKPELEFTNVTGSKGVFSSSVTAKSHPDGTVTNYRTYILSHDPTTGDRTILKEHCPGSVWGGNLSDNFDKDTVCSHDYWEECYILEGRLYDVGKKQWFTAGSYCCRPPGMLHGPCKADEQVGCKEICTARYEQIREGN</sequence>
<dbReference type="EMBL" id="KN846952">
    <property type="protein sequence ID" value="KIV81741.1"/>
    <property type="molecule type" value="Genomic_DNA"/>
</dbReference>
<evidence type="ECO:0008006" key="3">
    <source>
        <dbReference type="Google" id="ProtNLM"/>
    </source>
</evidence>
<dbReference type="Proteomes" id="UP000053599">
    <property type="component" value="Unassembled WGS sequence"/>
</dbReference>
<dbReference type="Gene3D" id="2.60.120.10">
    <property type="entry name" value="Jelly Rolls"/>
    <property type="match status" value="1"/>
</dbReference>
<protein>
    <recommendedName>
        <fullName evidence="3">ChrR-like cupin domain-containing protein</fullName>
    </recommendedName>
</protein>
<dbReference type="AlphaFoldDB" id="A0A0D1X2E6"/>
<accession>A0A0D1X2E6</accession>